<dbReference type="EMBL" id="CAXKWB010149888">
    <property type="protein sequence ID" value="CAL4247924.1"/>
    <property type="molecule type" value="Genomic_DNA"/>
</dbReference>
<sequence>SFQLGGAQEEVASVDGHEQDLEQHESMRLVDLMRGKKPKPQKCETKKTCSKLGGTCTSKKACDGTIEKVKKGCSKKCVCCVPKAETTTAATASTGSTTG</sequence>
<comment type="caution">
    <text evidence="2">The sequence shown here is derived from an EMBL/GenBank/DDBJ whole genome shotgun (WGS) entry which is preliminary data.</text>
</comment>
<feature type="non-terminal residue" evidence="2">
    <location>
        <position position="1"/>
    </location>
</feature>
<feature type="region of interest" description="Disordered" evidence="1">
    <location>
        <begin position="1"/>
        <end position="27"/>
    </location>
</feature>
<dbReference type="Proteomes" id="UP001497623">
    <property type="component" value="Unassembled WGS sequence"/>
</dbReference>
<evidence type="ECO:0000313" key="3">
    <source>
        <dbReference type="Proteomes" id="UP001497623"/>
    </source>
</evidence>
<evidence type="ECO:0000313" key="2">
    <source>
        <dbReference type="EMBL" id="CAL4247924.1"/>
    </source>
</evidence>
<feature type="non-terminal residue" evidence="2">
    <location>
        <position position="99"/>
    </location>
</feature>
<gene>
    <name evidence="2" type="ORF">MNOR_LOCUS41360</name>
</gene>
<protein>
    <submittedName>
        <fullName evidence="2">Uncharacterized protein</fullName>
    </submittedName>
</protein>
<proteinExistence type="predicted"/>
<accession>A0AAV2ST38</accession>
<organism evidence="2 3">
    <name type="scientific">Meganyctiphanes norvegica</name>
    <name type="common">Northern krill</name>
    <name type="synonym">Thysanopoda norvegica</name>
    <dbReference type="NCBI Taxonomy" id="48144"/>
    <lineage>
        <taxon>Eukaryota</taxon>
        <taxon>Metazoa</taxon>
        <taxon>Ecdysozoa</taxon>
        <taxon>Arthropoda</taxon>
        <taxon>Crustacea</taxon>
        <taxon>Multicrustacea</taxon>
        <taxon>Malacostraca</taxon>
        <taxon>Eumalacostraca</taxon>
        <taxon>Eucarida</taxon>
        <taxon>Euphausiacea</taxon>
        <taxon>Euphausiidae</taxon>
        <taxon>Meganyctiphanes</taxon>
    </lineage>
</organism>
<feature type="compositionally biased region" description="Basic and acidic residues" evidence="1">
    <location>
        <begin position="15"/>
        <end position="27"/>
    </location>
</feature>
<keyword evidence="3" id="KW-1185">Reference proteome</keyword>
<name>A0AAV2ST38_MEGNR</name>
<evidence type="ECO:0000256" key="1">
    <source>
        <dbReference type="SAM" id="MobiDB-lite"/>
    </source>
</evidence>
<reference evidence="2 3" key="1">
    <citation type="submission" date="2024-05" db="EMBL/GenBank/DDBJ databases">
        <authorList>
            <person name="Wallberg A."/>
        </authorList>
    </citation>
    <scope>NUCLEOTIDE SEQUENCE [LARGE SCALE GENOMIC DNA]</scope>
</reference>
<dbReference type="AlphaFoldDB" id="A0AAV2ST38"/>